<reference evidence="11 12" key="1">
    <citation type="submission" date="2011-08" db="EMBL/GenBank/DDBJ databases">
        <title>The Genome Sequence of Alistipes indistinctus YIT 12060.</title>
        <authorList>
            <consortium name="The Broad Institute Genome Sequencing Platform"/>
            <person name="Earl A."/>
            <person name="Ward D."/>
            <person name="Feldgarden M."/>
            <person name="Gevers D."/>
            <person name="Morotomi M."/>
            <person name="Young S.K."/>
            <person name="Zeng Q."/>
            <person name="Gargeya S."/>
            <person name="Fitzgerald M."/>
            <person name="Haas B."/>
            <person name="Abouelleil A."/>
            <person name="Alvarado L."/>
            <person name="Arachchi H.M."/>
            <person name="Berlin A."/>
            <person name="Brown A."/>
            <person name="Chapman S.B."/>
            <person name="Chen Z."/>
            <person name="Dunbar C."/>
            <person name="Freedman E."/>
            <person name="Gearin G."/>
            <person name="Gellesch M."/>
            <person name="Goldberg J."/>
            <person name="Griggs A."/>
            <person name="Gujja S."/>
            <person name="Heiman D."/>
            <person name="Howarth C."/>
            <person name="Larson L."/>
            <person name="Lui A."/>
            <person name="MacDonald P.J.P."/>
            <person name="Montmayeur A."/>
            <person name="Murphy C."/>
            <person name="Neiman D."/>
            <person name="Pearson M."/>
            <person name="Priest M."/>
            <person name="Roberts A."/>
            <person name="Saif S."/>
            <person name="Shea T."/>
            <person name="Shenoy N."/>
            <person name="Sisk P."/>
            <person name="Stolte C."/>
            <person name="Sykes S."/>
            <person name="Wortman J."/>
            <person name="Nusbaum C."/>
            <person name="Birren B."/>
        </authorList>
    </citation>
    <scope>NUCLEOTIDE SEQUENCE [LARGE SCALE GENOMIC DNA]</scope>
    <source>
        <strain evidence="11 12">YIT 12060</strain>
    </source>
</reference>
<dbReference type="Pfam" id="PF02572">
    <property type="entry name" value="CobA_CobO_BtuR"/>
    <property type="match status" value="1"/>
</dbReference>
<gene>
    <name evidence="11" type="ORF">HMPREF9450_00580</name>
</gene>
<dbReference type="EC" id="2.5.1.17" evidence="3"/>
<accession>G5H6M0</accession>
<evidence type="ECO:0000256" key="10">
    <source>
        <dbReference type="SAM" id="MobiDB-lite"/>
    </source>
</evidence>
<dbReference type="InterPro" id="IPR027417">
    <property type="entry name" value="P-loop_NTPase"/>
</dbReference>
<dbReference type="STRING" id="742725.HMPREF9450_00580"/>
<keyword evidence="12" id="KW-1185">Reference proteome</keyword>
<evidence type="ECO:0000313" key="12">
    <source>
        <dbReference type="Proteomes" id="UP000006008"/>
    </source>
</evidence>
<evidence type="ECO:0000256" key="1">
    <source>
        <dbReference type="ARBA" id="ARBA00005121"/>
    </source>
</evidence>
<dbReference type="Gene3D" id="3.40.50.300">
    <property type="entry name" value="P-loop containing nucleotide triphosphate hydrolases"/>
    <property type="match status" value="1"/>
</dbReference>
<dbReference type="InterPro" id="IPR003724">
    <property type="entry name" value="CblAdoTrfase_CobA"/>
</dbReference>
<dbReference type="EMBL" id="ADLD01000008">
    <property type="protein sequence ID" value="EHB92867.1"/>
    <property type="molecule type" value="Genomic_DNA"/>
</dbReference>
<proteinExistence type="inferred from homology"/>
<dbReference type="SUPFAM" id="SSF52540">
    <property type="entry name" value="P-loop containing nucleoside triphosphate hydrolases"/>
    <property type="match status" value="1"/>
</dbReference>
<dbReference type="GO" id="GO:0005524">
    <property type="term" value="F:ATP binding"/>
    <property type="evidence" value="ECO:0007669"/>
    <property type="project" value="InterPro"/>
</dbReference>
<protein>
    <recommendedName>
        <fullName evidence="3">corrinoid adenosyltransferase</fullName>
        <ecNumber evidence="3">2.5.1.17</ecNumber>
    </recommendedName>
    <alternativeName>
        <fullName evidence="5">Cob(II)alamin adenosyltransferase</fullName>
    </alternativeName>
    <alternativeName>
        <fullName evidence="7">Cob(II)yrinic acid a,c-diamide adenosyltransferase</fullName>
    </alternativeName>
    <alternativeName>
        <fullName evidence="6">Cobinamide/cobalamin adenosyltransferase</fullName>
    </alternativeName>
</protein>
<dbReference type="CDD" id="cd00561">
    <property type="entry name" value="CobA_ACA"/>
    <property type="match status" value="1"/>
</dbReference>
<dbReference type="AlphaFoldDB" id="G5H6M0"/>
<evidence type="ECO:0000313" key="11">
    <source>
        <dbReference type="EMBL" id="EHB92867.1"/>
    </source>
</evidence>
<evidence type="ECO:0000256" key="3">
    <source>
        <dbReference type="ARBA" id="ARBA00012454"/>
    </source>
</evidence>
<dbReference type="GO" id="GO:0008817">
    <property type="term" value="F:corrinoid adenosyltransferase activity"/>
    <property type="evidence" value="ECO:0007669"/>
    <property type="project" value="UniProtKB-EC"/>
</dbReference>
<comment type="caution">
    <text evidence="11">The sequence shown here is derived from an EMBL/GenBank/DDBJ whole genome shotgun (WGS) entry which is preliminary data.</text>
</comment>
<dbReference type="Proteomes" id="UP000006008">
    <property type="component" value="Unassembled WGS sequence"/>
</dbReference>
<dbReference type="eggNOG" id="COG2109">
    <property type="taxonomic scope" value="Bacteria"/>
</dbReference>
<dbReference type="GO" id="GO:0009236">
    <property type="term" value="P:cobalamin biosynthetic process"/>
    <property type="evidence" value="ECO:0007669"/>
    <property type="project" value="InterPro"/>
</dbReference>
<dbReference type="RefSeq" id="WP_009133386.1">
    <property type="nucleotide sequence ID" value="NZ_JH370371.1"/>
</dbReference>
<name>G5H6M0_9BACT</name>
<evidence type="ECO:0000256" key="7">
    <source>
        <dbReference type="ARBA" id="ARBA00033354"/>
    </source>
</evidence>
<comment type="similarity">
    <text evidence="2">Belongs to the Cob(I)alamin adenosyltransferase family.</text>
</comment>
<evidence type="ECO:0000256" key="4">
    <source>
        <dbReference type="ARBA" id="ARBA00024929"/>
    </source>
</evidence>
<evidence type="ECO:0000256" key="2">
    <source>
        <dbReference type="ARBA" id="ARBA00007487"/>
    </source>
</evidence>
<dbReference type="PANTHER" id="PTHR46638:SF1">
    <property type="entry name" value="CORRINOID ADENOSYLTRANSFERASE"/>
    <property type="match status" value="1"/>
</dbReference>
<evidence type="ECO:0000256" key="9">
    <source>
        <dbReference type="ARBA" id="ARBA00048692"/>
    </source>
</evidence>
<comment type="catalytic activity">
    <reaction evidence="9">
        <text>2 cob(II)alamin + reduced [electron-transfer flavoprotein] + 2 ATP = 2 adenosylcob(III)alamin + 2 triphosphate + oxidized [electron-transfer flavoprotein] + 3 H(+)</text>
        <dbReference type="Rhea" id="RHEA:28671"/>
        <dbReference type="Rhea" id="RHEA-COMP:10685"/>
        <dbReference type="Rhea" id="RHEA-COMP:10686"/>
        <dbReference type="ChEBI" id="CHEBI:15378"/>
        <dbReference type="ChEBI" id="CHEBI:16304"/>
        <dbReference type="ChEBI" id="CHEBI:18036"/>
        <dbReference type="ChEBI" id="CHEBI:18408"/>
        <dbReference type="ChEBI" id="CHEBI:30616"/>
        <dbReference type="ChEBI" id="CHEBI:57692"/>
        <dbReference type="ChEBI" id="CHEBI:58307"/>
        <dbReference type="EC" id="2.5.1.17"/>
    </reaction>
</comment>
<comment type="function">
    <text evidence="4">Required for both de novo synthesis of the corrin ring for the assimilation of exogenous corrinoids. Participates in the adenosylation of a variety of incomplete and complete corrinoids.</text>
</comment>
<dbReference type="PANTHER" id="PTHR46638">
    <property type="entry name" value="CORRINOID ADENOSYLTRANSFERASE"/>
    <property type="match status" value="1"/>
</dbReference>
<dbReference type="HOGENOM" id="CLU_088595_2_0_10"/>
<feature type="region of interest" description="Disordered" evidence="10">
    <location>
        <begin position="1"/>
        <end position="63"/>
    </location>
</feature>
<comment type="catalytic activity">
    <reaction evidence="8">
        <text>2 cob(II)yrinate a,c diamide + reduced [electron-transfer flavoprotein] + 2 ATP = 2 adenosylcob(III)yrinate a,c-diamide + 2 triphosphate + oxidized [electron-transfer flavoprotein] + 3 H(+)</text>
        <dbReference type="Rhea" id="RHEA:11528"/>
        <dbReference type="Rhea" id="RHEA-COMP:10685"/>
        <dbReference type="Rhea" id="RHEA-COMP:10686"/>
        <dbReference type="ChEBI" id="CHEBI:15378"/>
        <dbReference type="ChEBI" id="CHEBI:18036"/>
        <dbReference type="ChEBI" id="CHEBI:30616"/>
        <dbReference type="ChEBI" id="CHEBI:57692"/>
        <dbReference type="ChEBI" id="CHEBI:58307"/>
        <dbReference type="ChEBI" id="CHEBI:58503"/>
        <dbReference type="ChEBI" id="CHEBI:58537"/>
        <dbReference type="EC" id="2.5.1.17"/>
    </reaction>
</comment>
<evidence type="ECO:0000256" key="8">
    <source>
        <dbReference type="ARBA" id="ARBA00048555"/>
    </source>
</evidence>
<comment type="pathway">
    <text evidence="1">Cofactor biosynthesis; adenosylcobalamin biosynthesis; adenosylcobalamin from cob(II)yrinate a,c-diamide: step 2/7.</text>
</comment>
<organism evidence="11 12">
    <name type="scientific">Alistipes indistinctus YIT 12060</name>
    <dbReference type="NCBI Taxonomy" id="742725"/>
    <lineage>
        <taxon>Bacteria</taxon>
        <taxon>Pseudomonadati</taxon>
        <taxon>Bacteroidota</taxon>
        <taxon>Bacteroidia</taxon>
        <taxon>Bacteroidales</taxon>
        <taxon>Rikenellaceae</taxon>
        <taxon>Alistipes</taxon>
    </lineage>
</organism>
<dbReference type="NCBIfam" id="NF004637">
    <property type="entry name" value="PRK05986.1"/>
    <property type="match status" value="1"/>
</dbReference>
<evidence type="ECO:0000256" key="6">
    <source>
        <dbReference type="ARBA" id="ARBA00033334"/>
    </source>
</evidence>
<sequence>MNPPEKTVAGKNMTKSVHEMSASARQVETVDGTGVPAVPNVLGTPDSRFSGRERSVDPANAGKQVRPAGSCGYLHVYTGDGKGKTTAAFGLAVRALCAGQSVYIGQFVKSMRYNETKIEGIFDRMRIEQLGRGCFIGHDPEPADVGMAREGLARCRALLVSGEYDLVILDELTIALYYRLLTVGEVLDALRARHPSVEVVVTGRYAPQELVDEADLVTEMREVKHYYTQGVLSREGIDR</sequence>
<dbReference type="PATRIC" id="fig|742725.3.peg.629"/>
<evidence type="ECO:0000256" key="5">
    <source>
        <dbReference type="ARBA" id="ARBA00031529"/>
    </source>
</evidence>